<dbReference type="PROSITE" id="PS50082">
    <property type="entry name" value="WD_REPEATS_2"/>
    <property type="match status" value="3"/>
</dbReference>
<dbReference type="Pfam" id="PF20703">
    <property type="entry name" value="nSTAND1"/>
    <property type="match status" value="1"/>
</dbReference>
<dbReference type="EMBL" id="CP071839">
    <property type="protein sequence ID" value="QTE03111.1"/>
    <property type="molecule type" value="Genomic_DNA"/>
</dbReference>
<organism evidence="3 4">
    <name type="scientific">Streptomyces cyanogenus</name>
    <dbReference type="NCBI Taxonomy" id="80860"/>
    <lineage>
        <taxon>Bacteria</taxon>
        <taxon>Bacillati</taxon>
        <taxon>Actinomycetota</taxon>
        <taxon>Actinomycetes</taxon>
        <taxon>Kitasatosporales</taxon>
        <taxon>Streptomycetaceae</taxon>
        <taxon>Streptomyces</taxon>
    </lineage>
</organism>
<dbReference type="SMART" id="SM00320">
    <property type="entry name" value="WD40"/>
    <property type="match status" value="9"/>
</dbReference>
<accession>A0ABX7U677</accession>
<evidence type="ECO:0000256" key="1">
    <source>
        <dbReference type="PROSITE-ProRule" id="PRU00221"/>
    </source>
</evidence>
<evidence type="ECO:0000259" key="2">
    <source>
        <dbReference type="PROSITE" id="PS50017"/>
    </source>
</evidence>
<name>A0ABX7U677_STRCY</name>
<keyword evidence="4" id="KW-1185">Reference proteome</keyword>
<gene>
    <name evidence="3" type="ORF">S1361_37595</name>
</gene>
<dbReference type="PANTHER" id="PTHR19879">
    <property type="entry name" value="TRANSCRIPTION INITIATION FACTOR TFIID"/>
    <property type="match status" value="1"/>
</dbReference>
<dbReference type="InterPro" id="IPR000488">
    <property type="entry name" value="Death_dom"/>
</dbReference>
<dbReference type="InterPro" id="IPR027417">
    <property type="entry name" value="P-loop_NTPase"/>
</dbReference>
<dbReference type="InterPro" id="IPR036322">
    <property type="entry name" value="WD40_repeat_dom_sf"/>
</dbReference>
<reference evidence="3 4" key="1">
    <citation type="submission" date="2021-03" db="EMBL/GenBank/DDBJ databases">
        <title>Complete genome sequence of Streptomyces cyanogenus S136, producer of anticancer angucycline landomycin A.</title>
        <authorList>
            <person name="Hrab P."/>
            <person name="Ruckert C."/>
            <person name="Busche T."/>
            <person name="Ostash I."/>
            <person name="Kalinowski J."/>
            <person name="Fedorenko V."/>
            <person name="Yushchuk O."/>
            <person name="Ostash B."/>
        </authorList>
    </citation>
    <scope>NUCLEOTIDE SEQUENCE [LARGE SCALE GENOMIC DNA]</scope>
    <source>
        <strain evidence="3 4">S136</strain>
    </source>
</reference>
<dbReference type="InterPro" id="IPR049052">
    <property type="entry name" value="nSTAND1"/>
</dbReference>
<dbReference type="PANTHER" id="PTHR19879:SF9">
    <property type="entry name" value="TRANSCRIPTION INITIATION FACTOR TFIID SUBUNIT 5"/>
    <property type="match status" value="1"/>
</dbReference>
<dbReference type="SUPFAM" id="SSF50998">
    <property type="entry name" value="Quinoprotein alcohol dehydrogenase-like"/>
    <property type="match status" value="1"/>
</dbReference>
<feature type="domain" description="Death" evidence="2">
    <location>
        <begin position="283"/>
        <end position="331"/>
    </location>
</feature>
<feature type="repeat" description="WD" evidence="1">
    <location>
        <begin position="1180"/>
        <end position="1211"/>
    </location>
</feature>
<dbReference type="InterPro" id="IPR001387">
    <property type="entry name" value="Cro/C1-type_HTH"/>
</dbReference>
<dbReference type="InterPro" id="IPR011047">
    <property type="entry name" value="Quinoprotein_ADH-like_sf"/>
</dbReference>
<dbReference type="RefSeq" id="WP_208036308.1">
    <property type="nucleotide sequence ID" value="NZ_CP071839.1"/>
</dbReference>
<dbReference type="InterPro" id="IPR001680">
    <property type="entry name" value="WD40_rpt"/>
</dbReference>
<proteinExistence type="predicted"/>
<dbReference type="CDD" id="cd00093">
    <property type="entry name" value="HTH_XRE"/>
    <property type="match status" value="1"/>
</dbReference>
<dbReference type="Pfam" id="PF00400">
    <property type="entry name" value="WD40"/>
    <property type="match status" value="3"/>
</dbReference>
<evidence type="ECO:0000313" key="4">
    <source>
        <dbReference type="Proteomes" id="UP000663908"/>
    </source>
</evidence>
<feature type="repeat" description="WD" evidence="1">
    <location>
        <begin position="1134"/>
        <end position="1157"/>
    </location>
</feature>
<dbReference type="SUPFAM" id="SSF52540">
    <property type="entry name" value="P-loop containing nucleoside triphosphate hydrolases"/>
    <property type="match status" value="1"/>
</dbReference>
<dbReference type="SUPFAM" id="SSF50978">
    <property type="entry name" value="WD40 repeat-like"/>
    <property type="match status" value="1"/>
</dbReference>
<feature type="repeat" description="WD" evidence="1">
    <location>
        <begin position="931"/>
        <end position="959"/>
    </location>
</feature>
<dbReference type="Gene3D" id="2.130.10.10">
    <property type="entry name" value="YVTN repeat-like/Quinoprotein amine dehydrogenase"/>
    <property type="match status" value="3"/>
</dbReference>
<protein>
    <submittedName>
        <fullName evidence="3">WD domain, G-beta repeat</fullName>
    </submittedName>
</protein>
<dbReference type="SMART" id="SM00530">
    <property type="entry name" value="HTH_XRE"/>
    <property type="match status" value="1"/>
</dbReference>
<dbReference type="PROSITE" id="PS50017">
    <property type="entry name" value="DEATH_DOMAIN"/>
    <property type="match status" value="1"/>
</dbReference>
<keyword evidence="1" id="KW-0853">WD repeat</keyword>
<evidence type="ECO:0000313" key="3">
    <source>
        <dbReference type="EMBL" id="QTE03111.1"/>
    </source>
</evidence>
<dbReference type="Proteomes" id="UP000663908">
    <property type="component" value="Chromosome"/>
</dbReference>
<sequence length="1286" mass="139526">MAGRPESPLDPSAGPVQRLAFELRSLRAEAGSPTYRVMAQRAGQGASTLSQAAAGERLPTLPVVLAYVRACGGDPEEWRERWCQAATEAAAEPRTEGDEAEPPYRGLARFEPTDADLFFGRDELTERLFQQACSRRFTAVFGPSGSGKSSLLRAGLIPRLRTPGQSGPRPAALRVLTPGEHPMRTHAERLAPADGDGDTWLVVDQFEELYTLCTDPGEREEFLGHLLASTDPVSRLRVVIAVRADFLGRCAAHPQLTAALQNATVLSGPMSRDELREAIVKPAQWTGLIVERALSARILEEVEDEPGALPLMSHALLETWRRRRGRALTLEAYEAAGGLHGAIAHTAEGAYARLTPAQADLARRIMLRLITPGEGTPDTRRPVPRTELAFDSPTDTAVVLDRLARARLLTLDHDTVDLAHEALITAWPRLRQWIGDARERLRLHRQLTEAARTWDDLDRDKGALYRGTRLDAAEEAFIVAEHKRELTALERDFLTASVEMRRREQRAAVRTTRRLRSLVAGLTALVLVACAAVTVALQQRAAARAERDAAVSRQITAEADRLHGGGAVPLQNQNEALAAQLDVTAYHVRRSPQTFTNLVADAASPLFTDVGVPNPDGPNNAYLPNGGRASYVSAHHILALAGANVIRLWDTTDFTHPKLIGRALPGWQATLSPDGRTLAVAGYDLTVGLWSIADVAHPHHLGTLPAPDDDLGKFMAFNDDGTLLAVGGDHTSSLWDVHDSGHPEVLVPSLPGDLAAFSPRRPLLATLSTEDGTVRFWDTSHPRHPTVVSRLNSRMTDGDILSFSPNGRIIATGGAEKGQIGLVDVSRPHRPVVLNANSWEQLRAPDSTRTAAVAYSPDGRLLAIAGDDAVQLWELAPAGSPQRLGPPLSRRSQEQTALAFGPDSRSLIVEDHQTLRVWRLPPIALPDCSGMSSATFSADGNTMVTACSQGSVQLWDTNTTSPEWPKPLPRRLSGTAAEFAPRGHLLAVAPQQGGVGLYDATDPSRPRQVGHVPAGKGYGVEAMRFRDYGRTLVTYELQEPEATEGNSASQDTSQAMELGSGGVRIRTWDITDPTHCKPLGVGNLPYEDTTVEDFTLGADGRTLAVQVDDDGYQLWDTSNPTRPAKRGRPLPGDAVALAPNGRYLATVTLEGTIRMWETTHKGRPKLLGNWPQAQERAEGVAFSPDNRTLASATPEGAIQLWDVSDPARPSAQGHSFPSQGAFSNSFVFSPDGRTLVTTDGSGGAFWLWVLDPRRAIHRICDATGHILTRREWNRYVGDLPYDPPCV</sequence>
<dbReference type="InterPro" id="IPR015943">
    <property type="entry name" value="WD40/YVTN_repeat-like_dom_sf"/>
</dbReference>
<dbReference type="Gene3D" id="3.40.50.300">
    <property type="entry name" value="P-loop containing nucleotide triphosphate hydrolases"/>
    <property type="match status" value="1"/>
</dbReference>